<accession>A0A852WAV5</accession>
<keyword evidence="2" id="KW-1185">Reference proteome</keyword>
<evidence type="ECO:0000313" key="2">
    <source>
        <dbReference type="Proteomes" id="UP000573599"/>
    </source>
</evidence>
<dbReference type="Proteomes" id="UP000573599">
    <property type="component" value="Unassembled WGS sequence"/>
</dbReference>
<dbReference type="EMBL" id="JACCAB010000001">
    <property type="protein sequence ID" value="NYG05760.1"/>
    <property type="molecule type" value="Genomic_DNA"/>
</dbReference>
<proteinExistence type="predicted"/>
<protein>
    <submittedName>
        <fullName evidence="1">Uncharacterized protein</fullName>
    </submittedName>
</protein>
<reference evidence="1 2" key="1">
    <citation type="submission" date="2020-07" db="EMBL/GenBank/DDBJ databases">
        <title>Sequencing the genomes of 1000 actinobacteria strains.</title>
        <authorList>
            <person name="Klenk H.-P."/>
        </authorList>
    </citation>
    <scope>NUCLEOTIDE SEQUENCE [LARGE SCALE GENOMIC DNA]</scope>
    <source>
        <strain evidence="1 2">DSM 23987</strain>
    </source>
</reference>
<gene>
    <name evidence="1" type="ORF">BJ986_000247</name>
</gene>
<name>A0A852WAV5_9MICO</name>
<evidence type="ECO:0000313" key="1">
    <source>
        <dbReference type="EMBL" id="NYG05760.1"/>
    </source>
</evidence>
<comment type="caution">
    <text evidence="1">The sequence shown here is derived from an EMBL/GenBank/DDBJ whole genome shotgun (WGS) entry which is preliminary data.</text>
</comment>
<organism evidence="1 2">
    <name type="scientific">Pedococcus badiiscoriae</name>
    <dbReference type="NCBI Taxonomy" id="642776"/>
    <lineage>
        <taxon>Bacteria</taxon>
        <taxon>Bacillati</taxon>
        <taxon>Actinomycetota</taxon>
        <taxon>Actinomycetes</taxon>
        <taxon>Micrococcales</taxon>
        <taxon>Intrasporangiaceae</taxon>
        <taxon>Pedococcus</taxon>
    </lineage>
</organism>
<sequence>MGDVDRIDAGATWVTYDGPPFVDPTIGHPGRFVDVCLALNDAELVHLCDYWEWQSDLATRDIDRWWCWTVVRFGRALLASHRDARQHRHQWF</sequence>
<dbReference type="RefSeq" id="WP_179420339.1">
    <property type="nucleotide sequence ID" value="NZ_JACCAB010000001.1"/>
</dbReference>
<dbReference type="AlphaFoldDB" id="A0A852WAV5"/>